<accession>A0A0E9VNF0</accession>
<proteinExistence type="predicted"/>
<dbReference type="AlphaFoldDB" id="A0A0E9VNF0"/>
<organism evidence="1">
    <name type="scientific">Anguilla anguilla</name>
    <name type="common">European freshwater eel</name>
    <name type="synonym">Muraena anguilla</name>
    <dbReference type="NCBI Taxonomy" id="7936"/>
    <lineage>
        <taxon>Eukaryota</taxon>
        <taxon>Metazoa</taxon>
        <taxon>Chordata</taxon>
        <taxon>Craniata</taxon>
        <taxon>Vertebrata</taxon>
        <taxon>Euteleostomi</taxon>
        <taxon>Actinopterygii</taxon>
        <taxon>Neopterygii</taxon>
        <taxon>Teleostei</taxon>
        <taxon>Anguilliformes</taxon>
        <taxon>Anguillidae</taxon>
        <taxon>Anguilla</taxon>
    </lineage>
</organism>
<sequence>MLSFCKDGILYGLPERG</sequence>
<reference evidence="1" key="2">
    <citation type="journal article" date="2015" name="Fish Shellfish Immunol.">
        <title>Early steps in the European eel (Anguilla anguilla)-Vibrio vulnificus interaction in the gills: Role of the RtxA13 toxin.</title>
        <authorList>
            <person name="Callol A."/>
            <person name="Pajuelo D."/>
            <person name="Ebbesson L."/>
            <person name="Teles M."/>
            <person name="MacKenzie S."/>
            <person name="Amaro C."/>
        </authorList>
    </citation>
    <scope>NUCLEOTIDE SEQUENCE</scope>
</reference>
<protein>
    <submittedName>
        <fullName evidence="1">Uncharacterized protein</fullName>
    </submittedName>
</protein>
<reference evidence="1" key="1">
    <citation type="submission" date="2014-11" db="EMBL/GenBank/DDBJ databases">
        <authorList>
            <person name="Amaro Gonzalez C."/>
        </authorList>
    </citation>
    <scope>NUCLEOTIDE SEQUENCE</scope>
</reference>
<name>A0A0E9VNF0_ANGAN</name>
<dbReference type="EMBL" id="GBXM01028918">
    <property type="protein sequence ID" value="JAH79659.1"/>
    <property type="molecule type" value="Transcribed_RNA"/>
</dbReference>
<evidence type="ECO:0000313" key="1">
    <source>
        <dbReference type="EMBL" id="JAH79659.1"/>
    </source>
</evidence>